<sequence>MSLSRIMKLITGIFEGLLGFPILGGLYIMSQGWMPLLVMLILHIITLVLTKNDRGASAGSILGIITSCIAWIPIVGMIMHILTAIVLLITAAISDKNR</sequence>
<name>A0A265NAS6_9BACI</name>
<keyword evidence="1" id="KW-1133">Transmembrane helix</keyword>
<evidence type="ECO:0008006" key="4">
    <source>
        <dbReference type="Google" id="ProtNLM"/>
    </source>
</evidence>
<dbReference type="RefSeq" id="WP_094886135.1">
    <property type="nucleotide sequence ID" value="NZ_NPMS01000005.1"/>
</dbReference>
<dbReference type="Proteomes" id="UP000216498">
    <property type="component" value="Unassembled WGS sequence"/>
</dbReference>
<keyword evidence="3" id="KW-1185">Reference proteome</keyword>
<keyword evidence="1" id="KW-0472">Membrane</keyword>
<feature type="transmembrane region" description="Helical" evidence="1">
    <location>
        <begin position="33"/>
        <end position="50"/>
    </location>
</feature>
<feature type="transmembrane region" description="Helical" evidence="1">
    <location>
        <begin position="62"/>
        <end position="93"/>
    </location>
</feature>
<evidence type="ECO:0000313" key="3">
    <source>
        <dbReference type="Proteomes" id="UP000216498"/>
    </source>
</evidence>
<proteinExistence type="predicted"/>
<dbReference type="EMBL" id="NPMS01000005">
    <property type="protein sequence ID" value="OZU88396.1"/>
    <property type="molecule type" value="Genomic_DNA"/>
</dbReference>
<feature type="transmembrane region" description="Helical" evidence="1">
    <location>
        <begin position="9"/>
        <end position="27"/>
    </location>
</feature>
<gene>
    <name evidence="2" type="ORF">CIL03_12175</name>
</gene>
<dbReference type="AlphaFoldDB" id="A0A265NAS6"/>
<organism evidence="2 3">
    <name type="scientific">Virgibacillus indicus</name>
    <dbReference type="NCBI Taxonomy" id="2024554"/>
    <lineage>
        <taxon>Bacteria</taxon>
        <taxon>Bacillati</taxon>
        <taxon>Bacillota</taxon>
        <taxon>Bacilli</taxon>
        <taxon>Bacillales</taxon>
        <taxon>Bacillaceae</taxon>
        <taxon>Virgibacillus</taxon>
    </lineage>
</organism>
<keyword evidence="1" id="KW-0812">Transmembrane</keyword>
<dbReference type="OrthoDB" id="1925744at2"/>
<accession>A0A265NAS6</accession>
<reference evidence="2 3" key="1">
    <citation type="submission" date="2017-08" db="EMBL/GenBank/DDBJ databases">
        <title>Virgibacillus indicus sp. nov. and Virgibacillus profoundi sp. nov, two moderately halophilic bacteria isolated from marine sediment by using the Microfluidic Streak Plate.</title>
        <authorList>
            <person name="Xu B."/>
            <person name="Hu B."/>
            <person name="Wang J."/>
            <person name="Zhu Y."/>
            <person name="Huang L."/>
            <person name="Du W."/>
            <person name="Huang Y."/>
        </authorList>
    </citation>
    <scope>NUCLEOTIDE SEQUENCE [LARGE SCALE GENOMIC DNA]</scope>
    <source>
        <strain evidence="2 3">IO3-P2-C2</strain>
    </source>
</reference>
<protein>
    <recommendedName>
        <fullName evidence="4">DUF4064 domain-containing protein</fullName>
    </recommendedName>
</protein>
<evidence type="ECO:0000313" key="2">
    <source>
        <dbReference type="EMBL" id="OZU88396.1"/>
    </source>
</evidence>
<comment type="caution">
    <text evidence="2">The sequence shown here is derived from an EMBL/GenBank/DDBJ whole genome shotgun (WGS) entry which is preliminary data.</text>
</comment>
<evidence type="ECO:0000256" key="1">
    <source>
        <dbReference type="SAM" id="Phobius"/>
    </source>
</evidence>